<accession>A0A679ITV1</accession>
<name>A0A679ITV1_9HYPH</name>
<dbReference type="AlphaFoldDB" id="A0A679ITV1"/>
<protein>
    <submittedName>
        <fullName evidence="2">Uncharacterized protein</fullName>
    </submittedName>
</protein>
<organism evidence="2">
    <name type="scientific">Methylobacterium bullatum</name>
    <dbReference type="NCBI Taxonomy" id="570505"/>
    <lineage>
        <taxon>Bacteria</taxon>
        <taxon>Pseudomonadati</taxon>
        <taxon>Pseudomonadota</taxon>
        <taxon>Alphaproteobacteria</taxon>
        <taxon>Hyphomicrobiales</taxon>
        <taxon>Methylobacteriaceae</taxon>
        <taxon>Methylobacterium</taxon>
    </lineage>
</organism>
<reference evidence="2" key="1">
    <citation type="submission" date="2019-12" db="EMBL/GenBank/DDBJ databases">
        <authorList>
            <person name="Cremers G."/>
        </authorList>
    </citation>
    <scope>NUCLEOTIDE SEQUENCE</scope>
    <source>
        <strain evidence="2">Mbul1</strain>
    </source>
</reference>
<gene>
    <name evidence="2" type="ORF">MBUL_00581</name>
</gene>
<proteinExistence type="predicted"/>
<keyword evidence="1" id="KW-0812">Transmembrane</keyword>
<feature type="transmembrane region" description="Helical" evidence="1">
    <location>
        <begin position="30"/>
        <end position="56"/>
    </location>
</feature>
<evidence type="ECO:0000256" key="1">
    <source>
        <dbReference type="SAM" id="Phobius"/>
    </source>
</evidence>
<sequence>MHAAAILALQSVPFAGLVLAGGEDRDLFMVLYIAALGLIVTLDTLLGGTFDIASVFGGGVR</sequence>
<keyword evidence="1" id="KW-0472">Membrane</keyword>
<keyword evidence="1" id="KW-1133">Transmembrane helix</keyword>
<dbReference type="EMBL" id="LR743504">
    <property type="protein sequence ID" value="CAA2100260.1"/>
    <property type="molecule type" value="Genomic_DNA"/>
</dbReference>
<evidence type="ECO:0000313" key="2">
    <source>
        <dbReference type="EMBL" id="CAA2100260.1"/>
    </source>
</evidence>